<proteinExistence type="predicted"/>
<keyword evidence="3" id="KW-1185">Reference proteome</keyword>
<reference evidence="2 3" key="1">
    <citation type="submission" date="2018-05" db="EMBL/GenBank/DDBJ databases">
        <title>Marinifilum breve JC075T sp. nov., a marine bacterium isolated from Yongle Blue Hole in the South China Sea.</title>
        <authorList>
            <person name="Fu T."/>
        </authorList>
    </citation>
    <scope>NUCLEOTIDE SEQUENCE [LARGE SCALE GENOMIC DNA]</scope>
    <source>
        <strain evidence="2 3">JC075</strain>
    </source>
</reference>
<evidence type="ECO:0000256" key="1">
    <source>
        <dbReference type="SAM" id="SignalP"/>
    </source>
</evidence>
<evidence type="ECO:0000313" key="2">
    <source>
        <dbReference type="EMBL" id="PXX95712.1"/>
    </source>
</evidence>
<dbReference type="RefSeq" id="WP_110363632.1">
    <property type="nucleotide sequence ID" value="NZ_QFLI01000014.1"/>
</dbReference>
<name>A0A2V4A5A8_9BACT</name>
<evidence type="ECO:0000313" key="3">
    <source>
        <dbReference type="Proteomes" id="UP000248079"/>
    </source>
</evidence>
<dbReference type="Proteomes" id="UP000248079">
    <property type="component" value="Unassembled WGS sequence"/>
</dbReference>
<dbReference type="PROSITE" id="PS51257">
    <property type="entry name" value="PROKAR_LIPOPROTEIN"/>
    <property type="match status" value="1"/>
</dbReference>
<dbReference type="Pfam" id="PF11551">
    <property type="entry name" value="Omp28"/>
    <property type="match status" value="1"/>
</dbReference>
<accession>A0A2V4A5A8</accession>
<comment type="caution">
    <text evidence="2">The sequence shown here is derived from an EMBL/GenBank/DDBJ whole genome shotgun (WGS) entry which is preliminary data.</text>
</comment>
<dbReference type="InterPro" id="IPR013783">
    <property type="entry name" value="Ig-like_fold"/>
</dbReference>
<dbReference type="AlphaFoldDB" id="A0A2V4A5A8"/>
<protein>
    <recommendedName>
        <fullName evidence="4">Omp28-related outer membrane protein</fullName>
    </recommendedName>
</protein>
<gene>
    <name evidence="2" type="ORF">DF185_21715</name>
</gene>
<keyword evidence="1" id="KW-0732">Signal</keyword>
<organism evidence="2 3">
    <name type="scientific">Marinifilum breve</name>
    <dbReference type="NCBI Taxonomy" id="2184082"/>
    <lineage>
        <taxon>Bacteria</taxon>
        <taxon>Pseudomonadati</taxon>
        <taxon>Bacteroidota</taxon>
        <taxon>Bacteroidia</taxon>
        <taxon>Marinilabiliales</taxon>
        <taxon>Marinifilaceae</taxon>
    </lineage>
</organism>
<feature type="chain" id="PRO_5015939806" description="Omp28-related outer membrane protein" evidence="1">
    <location>
        <begin position="23"/>
        <end position="275"/>
    </location>
</feature>
<dbReference type="Gene3D" id="2.60.40.10">
    <property type="entry name" value="Immunoglobulins"/>
    <property type="match status" value="1"/>
</dbReference>
<dbReference type="InterPro" id="IPR021615">
    <property type="entry name" value="Omp28"/>
</dbReference>
<dbReference type="OrthoDB" id="1042999at2"/>
<feature type="signal peptide" evidence="1">
    <location>
        <begin position="1"/>
        <end position="22"/>
    </location>
</feature>
<evidence type="ECO:0008006" key="4">
    <source>
        <dbReference type="Google" id="ProtNLM"/>
    </source>
</evidence>
<sequence>MKARITYQILLSIIVLSLSACSSDEKLIVEDNPNETSEGENVENADSGITVTKRVLIEDYVATWCGNCILAIEKSEDADKNVFVPVAIHFLGSQLENQTAINVAAENAVSSQTTVIVDKHTSHSFRNDFDATDYSTSSAVAIAMNSDVDGSNINVNLKFKFYKDFSNLNYTVYLLENNIISTQTNYQFAGSKYQSSPRSITDFNHNHVLQQAILQQNIPKSESVSENVFEVNQSFNVTGKNSANLEVVVFVESSDEVLNTQIVAASGQVDFHAEQ</sequence>
<dbReference type="EMBL" id="QFLI01000014">
    <property type="protein sequence ID" value="PXX95712.1"/>
    <property type="molecule type" value="Genomic_DNA"/>
</dbReference>